<feature type="region of interest" description="Disordered" evidence="1">
    <location>
        <begin position="1"/>
        <end position="47"/>
    </location>
</feature>
<feature type="compositionally biased region" description="Basic and acidic residues" evidence="1">
    <location>
        <begin position="27"/>
        <end position="47"/>
    </location>
</feature>
<organism evidence="3 4">
    <name type="scientific">Luteibacter pinisoli</name>
    <dbReference type="NCBI Taxonomy" id="2589080"/>
    <lineage>
        <taxon>Bacteria</taxon>
        <taxon>Pseudomonadati</taxon>
        <taxon>Pseudomonadota</taxon>
        <taxon>Gammaproteobacteria</taxon>
        <taxon>Lysobacterales</taxon>
        <taxon>Rhodanobacteraceae</taxon>
        <taxon>Luteibacter</taxon>
    </lineage>
</organism>
<dbReference type="RefSeq" id="WP_139979743.1">
    <property type="nucleotide sequence ID" value="NZ_CP041046.1"/>
</dbReference>
<protein>
    <submittedName>
        <fullName evidence="3">Uncharacterized protein</fullName>
    </submittedName>
</protein>
<evidence type="ECO:0000313" key="4">
    <source>
        <dbReference type="Proteomes" id="UP000316093"/>
    </source>
</evidence>
<dbReference type="Proteomes" id="UP000316093">
    <property type="component" value="Chromosome"/>
</dbReference>
<evidence type="ECO:0000256" key="2">
    <source>
        <dbReference type="SAM" id="Phobius"/>
    </source>
</evidence>
<accession>A0A4Y5YZA1</accession>
<feature type="compositionally biased region" description="Basic and acidic residues" evidence="1">
    <location>
        <begin position="1"/>
        <end position="15"/>
    </location>
</feature>
<evidence type="ECO:0000256" key="1">
    <source>
        <dbReference type="SAM" id="MobiDB-lite"/>
    </source>
</evidence>
<dbReference type="AlphaFoldDB" id="A0A4Y5YZA1"/>
<evidence type="ECO:0000313" key="3">
    <source>
        <dbReference type="EMBL" id="QDE38340.1"/>
    </source>
</evidence>
<reference evidence="3 4" key="1">
    <citation type="submission" date="2019-06" db="EMBL/GenBank/DDBJ databases">
        <title>A complete genome sequence for Luteibacter pinisoli MAH-14.</title>
        <authorList>
            <person name="Baltrus D.A."/>
        </authorList>
    </citation>
    <scope>NUCLEOTIDE SEQUENCE [LARGE SCALE GENOMIC DNA]</scope>
    <source>
        <strain evidence="3 4">MAH-14</strain>
    </source>
</reference>
<keyword evidence="2" id="KW-0472">Membrane</keyword>
<gene>
    <name evidence="3" type="ORF">FIV34_03550</name>
</gene>
<dbReference type="OrthoDB" id="9997501at2"/>
<name>A0A4Y5YZA1_9GAMM</name>
<proteinExistence type="predicted"/>
<keyword evidence="2" id="KW-0812">Transmembrane</keyword>
<dbReference type="EMBL" id="CP041046">
    <property type="protein sequence ID" value="QDE38340.1"/>
    <property type="molecule type" value="Genomic_DNA"/>
</dbReference>
<dbReference type="KEGG" id="lpy:FIV34_03550"/>
<feature type="transmembrane region" description="Helical" evidence="2">
    <location>
        <begin position="52"/>
        <end position="72"/>
    </location>
</feature>
<keyword evidence="2" id="KW-1133">Transmembrane helix</keyword>
<keyword evidence="4" id="KW-1185">Reference proteome</keyword>
<sequence>MDSPRHAAQEPERPASGRARFGHFRRARAERPHADHGTPRRPRHLSDKTRRYLWFTAAAVGIYVASLLYAHLEQASHAAVQATHQGR</sequence>